<gene>
    <name evidence="1" type="primary">eboE</name>
    <name evidence="1" type="ORF">GCM10009092_44940</name>
</gene>
<proteinExistence type="predicted"/>
<comment type="caution">
    <text evidence="1">The sequence shown here is derived from an EMBL/GenBank/DDBJ whole genome shotgun (WGS) entry which is preliminary data.</text>
</comment>
<dbReference type="InterPro" id="IPR036237">
    <property type="entry name" value="Xyl_isomerase-like_sf"/>
</dbReference>
<name>A0ABP3HQA0_9ALTE</name>
<reference evidence="2" key="1">
    <citation type="journal article" date="2019" name="Int. J. Syst. Evol. Microbiol.">
        <title>The Global Catalogue of Microorganisms (GCM) 10K type strain sequencing project: providing services to taxonomists for standard genome sequencing and annotation.</title>
        <authorList>
            <consortium name="The Broad Institute Genomics Platform"/>
            <consortium name="The Broad Institute Genome Sequencing Center for Infectious Disease"/>
            <person name="Wu L."/>
            <person name="Ma J."/>
        </authorList>
    </citation>
    <scope>NUCLEOTIDE SEQUENCE [LARGE SCALE GENOMIC DNA]</scope>
    <source>
        <strain evidence="2">JCM 13378</strain>
    </source>
</reference>
<dbReference type="EMBL" id="BAAAEI010000031">
    <property type="protein sequence ID" value="GAA0375730.1"/>
    <property type="molecule type" value="Genomic_DNA"/>
</dbReference>
<organism evidence="1 2">
    <name type="scientific">Bowmanella denitrificans</name>
    <dbReference type="NCBI Taxonomy" id="366582"/>
    <lineage>
        <taxon>Bacteria</taxon>
        <taxon>Pseudomonadati</taxon>
        <taxon>Pseudomonadota</taxon>
        <taxon>Gammaproteobacteria</taxon>
        <taxon>Alteromonadales</taxon>
        <taxon>Alteromonadaceae</taxon>
        <taxon>Bowmanella</taxon>
    </lineage>
</organism>
<keyword evidence="2" id="KW-1185">Reference proteome</keyword>
<dbReference type="RefSeq" id="WP_343847613.1">
    <property type="nucleotide sequence ID" value="NZ_BAAAEI010000031.1"/>
</dbReference>
<dbReference type="Gene3D" id="3.20.20.150">
    <property type="entry name" value="Divalent-metal-dependent TIM barrel enzymes"/>
    <property type="match status" value="1"/>
</dbReference>
<protein>
    <submittedName>
        <fullName evidence="1">Metabolite traffic protein EboE</fullName>
    </submittedName>
</protein>
<evidence type="ECO:0000313" key="1">
    <source>
        <dbReference type="EMBL" id="GAA0375730.1"/>
    </source>
</evidence>
<accession>A0ABP3HQA0</accession>
<dbReference type="SUPFAM" id="SSF51658">
    <property type="entry name" value="Xylose isomerase-like"/>
    <property type="match status" value="1"/>
</dbReference>
<sequence length="391" mass="44606">MRYRTEQIGYCSNVHPGESLAKILCNLDQGLLAVKRQRGLQRMHCGLWLSADAANTLQDPICRRDFIQTLHDQQLRLTTLNGFPFGQFHLTRVKEKVYLPDWSQDSRRQYTLALAELLADCLPADESTGSISTLPLGYAQTWSAEKHESAVRQLTVLSQALAALEQRSGKLIRVCLEMEPDCVLESSQQCLDFFTLLQAQGANMRYLGICYDVCHQAVMFEDAYQSLQRLHQAGIHIGKIQLSNAIRLPLHNSQPQQGMRFLQQFAESTYLHQCKAITTGKQIVVWPDLPALFNTLPTLDDCEELRVHFHVPLHWHGNEDQSLQSTQHSLLRTLDFLSDHPDCRPHLESETYTWQVMPSELRPVDQQGLTDSLCQELGWLESQMQARGLLE</sequence>
<dbReference type="NCBIfam" id="NF035939">
    <property type="entry name" value="TIM_EboE"/>
    <property type="match status" value="1"/>
</dbReference>
<evidence type="ECO:0000313" key="2">
    <source>
        <dbReference type="Proteomes" id="UP001501757"/>
    </source>
</evidence>
<dbReference type="Proteomes" id="UP001501757">
    <property type="component" value="Unassembled WGS sequence"/>
</dbReference>